<feature type="domain" description="RNA polymerase sigma factor 54 DNA-binding" evidence="9">
    <location>
        <begin position="269"/>
        <end position="422"/>
    </location>
</feature>
<proteinExistence type="inferred from homology"/>
<dbReference type="Pfam" id="PF04552">
    <property type="entry name" value="Sigma54_DBD"/>
    <property type="match status" value="1"/>
</dbReference>
<evidence type="ECO:0000313" key="11">
    <source>
        <dbReference type="EMBL" id="RDU68759.1"/>
    </source>
</evidence>
<keyword evidence="12" id="KW-1185">Reference proteome</keyword>
<dbReference type="OrthoDB" id="9814402at2"/>
<evidence type="ECO:0000313" key="12">
    <source>
        <dbReference type="Proteomes" id="UP000257045"/>
    </source>
</evidence>
<dbReference type="GO" id="GO:0000428">
    <property type="term" value="C:DNA-directed RNA polymerase complex"/>
    <property type="evidence" value="ECO:0007669"/>
    <property type="project" value="UniProtKB-KW"/>
</dbReference>
<dbReference type="PRINTS" id="PR00045">
    <property type="entry name" value="SIGMA54FCT"/>
</dbReference>
<dbReference type="PANTHER" id="PTHR32248">
    <property type="entry name" value="RNA POLYMERASE SIGMA-54 FACTOR"/>
    <property type="match status" value="1"/>
</dbReference>
<keyword evidence="8" id="KW-0804">Transcription</keyword>
<dbReference type="RefSeq" id="WP_115570193.1">
    <property type="nucleotide sequence ID" value="NZ_NXLV01000023.1"/>
</dbReference>
<dbReference type="InterPro" id="IPR007634">
    <property type="entry name" value="RNA_pol_sigma_54_DNA-bd"/>
</dbReference>
<evidence type="ECO:0000256" key="2">
    <source>
        <dbReference type="ARBA" id="ARBA00022478"/>
    </source>
</evidence>
<dbReference type="InterPro" id="IPR000394">
    <property type="entry name" value="RNA_pol_sigma_54"/>
</dbReference>
<accession>A0A3D8IU04</accession>
<dbReference type="InterPro" id="IPR007046">
    <property type="entry name" value="RNA_pol_sigma_54_core-bd"/>
</dbReference>
<dbReference type="PIRSF" id="PIRSF000774">
    <property type="entry name" value="RpoN"/>
    <property type="match status" value="1"/>
</dbReference>
<keyword evidence="4" id="KW-0548">Nucleotidyltransferase</keyword>
<dbReference type="Gene3D" id="1.10.10.60">
    <property type="entry name" value="Homeodomain-like"/>
    <property type="match status" value="1"/>
</dbReference>
<dbReference type="AlphaFoldDB" id="A0A3D8IU04"/>
<evidence type="ECO:0000256" key="7">
    <source>
        <dbReference type="ARBA" id="ARBA00023125"/>
    </source>
</evidence>
<evidence type="ECO:0000259" key="10">
    <source>
        <dbReference type="Pfam" id="PF04963"/>
    </source>
</evidence>
<dbReference type="Proteomes" id="UP000257045">
    <property type="component" value="Unassembled WGS sequence"/>
</dbReference>
<dbReference type="GO" id="GO:0016779">
    <property type="term" value="F:nucleotidyltransferase activity"/>
    <property type="evidence" value="ECO:0007669"/>
    <property type="project" value="UniProtKB-KW"/>
</dbReference>
<name>A0A3D8IU04_9HELI</name>
<dbReference type="Gene3D" id="1.10.10.1330">
    <property type="entry name" value="RNA polymerase sigma-54 factor, core-binding domain"/>
    <property type="match status" value="1"/>
</dbReference>
<keyword evidence="7" id="KW-0238">DNA-binding</keyword>
<dbReference type="GO" id="GO:0006352">
    <property type="term" value="P:DNA-templated transcription initiation"/>
    <property type="evidence" value="ECO:0007669"/>
    <property type="project" value="InterPro"/>
</dbReference>
<organism evidence="11 12">
    <name type="scientific">Helicobacter brantae</name>
    <dbReference type="NCBI Taxonomy" id="375927"/>
    <lineage>
        <taxon>Bacteria</taxon>
        <taxon>Pseudomonadati</taxon>
        <taxon>Campylobacterota</taxon>
        <taxon>Epsilonproteobacteria</taxon>
        <taxon>Campylobacterales</taxon>
        <taxon>Helicobacteraceae</taxon>
        <taxon>Helicobacter</taxon>
    </lineage>
</organism>
<dbReference type="GO" id="GO:0001216">
    <property type="term" value="F:DNA-binding transcription activator activity"/>
    <property type="evidence" value="ECO:0007669"/>
    <property type="project" value="InterPro"/>
</dbReference>
<feature type="domain" description="RNA polymerase sigma factor 54 core-binding" evidence="10">
    <location>
        <begin position="79"/>
        <end position="256"/>
    </location>
</feature>
<keyword evidence="5" id="KW-0805">Transcription regulation</keyword>
<comment type="caution">
    <text evidence="11">The sequence shown here is derived from an EMBL/GenBank/DDBJ whole genome shotgun (WGS) entry which is preliminary data.</text>
</comment>
<protein>
    <submittedName>
        <fullName evidence="11">RNA polymerase factor sigma-54</fullName>
    </submittedName>
</protein>
<dbReference type="GO" id="GO:0003677">
    <property type="term" value="F:DNA binding"/>
    <property type="evidence" value="ECO:0007669"/>
    <property type="project" value="UniProtKB-KW"/>
</dbReference>
<evidence type="ECO:0000256" key="5">
    <source>
        <dbReference type="ARBA" id="ARBA00023015"/>
    </source>
</evidence>
<evidence type="ECO:0000256" key="1">
    <source>
        <dbReference type="ARBA" id="ARBA00008798"/>
    </source>
</evidence>
<reference evidence="11 12" key="1">
    <citation type="submission" date="2018-04" db="EMBL/GenBank/DDBJ databases">
        <title>Novel Campyloabacter and Helicobacter Species and Strains.</title>
        <authorList>
            <person name="Mannion A.J."/>
            <person name="Shen Z."/>
            <person name="Fox J.G."/>
        </authorList>
    </citation>
    <scope>NUCLEOTIDE SEQUENCE [LARGE SCALE GENOMIC DNA]</scope>
    <source>
        <strain evidence="11 12">MIT 04-9366</strain>
    </source>
</reference>
<evidence type="ECO:0000259" key="9">
    <source>
        <dbReference type="Pfam" id="PF04552"/>
    </source>
</evidence>
<dbReference type="NCBIfam" id="NF004602">
    <property type="entry name" value="PRK05932.2-4"/>
    <property type="match status" value="1"/>
</dbReference>
<dbReference type="Pfam" id="PF04963">
    <property type="entry name" value="Sigma54_CBD"/>
    <property type="match status" value="1"/>
</dbReference>
<evidence type="ECO:0000256" key="8">
    <source>
        <dbReference type="ARBA" id="ARBA00023163"/>
    </source>
</evidence>
<dbReference type="Pfam" id="PF00309">
    <property type="entry name" value="Sigma54_AID"/>
    <property type="match status" value="1"/>
</dbReference>
<dbReference type="PROSITE" id="PS50044">
    <property type="entry name" value="SIGMA54_3"/>
    <property type="match status" value="1"/>
</dbReference>
<dbReference type="GO" id="GO:0016987">
    <property type="term" value="F:sigma factor activity"/>
    <property type="evidence" value="ECO:0007669"/>
    <property type="project" value="UniProtKB-KW"/>
</dbReference>
<dbReference type="EMBL" id="NXLV01000023">
    <property type="protein sequence ID" value="RDU68759.1"/>
    <property type="molecule type" value="Genomic_DNA"/>
</dbReference>
<dbReference type="NCBIfam" id="TIGR02395">
    <property type="entry name" value="rpoN_sigma"/>
    <property type="match status" value="1"/>
</dbReference>
<keyword evidence="6" id="KW-0731">Sigma factor</keyword>
<evidence type="ECO:0000256" key="3">
    <source>
        <dbReference type="ARBA" id="ARBA00022679"/>
    </source>
</evidence>
<sequence length="428" mass="48802">MNPSLKLTPTQSPKTKLSTTLKSWLPILQSSGDELEETLNEFIKDNPYAEITNPTMQNFTTKNALSKTLKKSKGEPEGFENFCISQEGFYDVLLDQIAPPLFPTPLSQNIAQAIIEDLNDEGYFDGDIEEIAQRLGVSETEVEKIRLRFAYLEPYGVGAVDVLESFEFQLEQSEISSNAYPIAKEILKDLHNHFKHKNHPHYLEAMSVIKTFKNPPALDYAPKEQYIKPDMFVFFNDGEIEVKLNFESTPSIKIDSSLQATLPKGAEEQFFKNKLKEARLLVDALEMRKATLQKIGLMIVEYQYEFFTGGEIKPMKLKDLADEFGHAPSTISRAISNKYLECDRGLFPIKSFFSTALDDDVSNSSIKDFINDLVKNEDRKKPLSDSKILQLIEAKFGIKIVRRTITKYRQKLNIASSSERKKLYEMSL</sequence>
<dbReference type="PROSITE" id="PS00718">
    <property type="entry name" value="SIGMA54_2"/>
    <property type="match status" value="1"/>
</dbReference>
<comment type="similarity">
    <text evidence="1">Belongs to the sigma-54 factor family.</text>
</comment>
<keyword evidence="2" id="KW-0240">DNA-directed RNA polymerase</keyword>
<gene>
    <name evidence="11" type="ORF">CQA58_08025</name>
</gene>
<dbReference type="InterPro" id="IPR038709">
    <property type="entry name" value="RpoN_core-bd_sf"/>
</dbReference>
<keyword evidence="3" id="KW-0808">Transferase</keyword>
<evidence type="ECO:0000256" key="4">
    <source>
        <dbReference type="ARBA" id="ARBA00022695"/>
    </source>
</evidence>
<dbReference type="PANTHER" id="PTHR32248:SF4">
    <property type="entry name" value="RNA POLYMERASE SIGMA-54 FACTOR"/>
    <property type="match status" value="1"/>
</dbReference>
<evidence type="ECO:0000256" key="6">
    <source>
        <dbReference type="ARBA" id="ARBA00023082"/>
    </source>
</evidence>